<feature type="compositionally biased region" description="Basic residues" evidence="1">
    <location>
        <begin position="92"/>
        <end position="102"/>
    </location>
</feature>
<dbReference type="AlphaFoldDB" id="A0A2N5RVT4"/>
<feature type="compositionally biased region" description="Polar residues" evidence="1">
    <location>
        <begin position="75"/>
        <end position="85"/>
    </location>
</feature>
<evidence type="ECO:0000313" key="3">
    <source>
        <dbReference type="Proteomes" id="UP000235392"/>
    </source>
</evidence>
<comment type="caution">
    <text evidence="2">The sequence shown here is derived from an EMBL/GenBank/DDBJ whole genome shotgun (WGS) entry which is preliminary data.</text>
</comment>
<dbReference type="EMBL" id="PGCI01001399">
    <property type="protein sequence ID" value="PLW05108.1"/>
    <property type="molecule type" value="Genomic_DNA"/>
</dbReference>
<sequence length="173" mass="19173">ANLPINSHLDICAKSVSNQRNIMPLPLVLPKIPRSRNWAELSAGAKGLLAPNEDKKNKLHHQAIPIFQEDESEATRSSVPHTITRTPEKRTRLSKPRRRRKNPSYNKIIRSTVTSPGPNLNPLSSSREVSSAINDFCALILPESREPSFVMERTTANGLTCNNPNSTHIGQGI</sequence>
<reference evidence="2 3" key="1">
    <citation type="submission" date="2017-11" db="EMBL/GenBank/DDBJ databases">
        <title>De novo assembly and phasing of dikaryotic genomes from two isolates of Puccinia coronata f. sp. avenae, the causal agent of oat crown rust.</title>
        <authorList>
            <person name="Miller M.E."/>
            <person name="Zhang Y."/>
            <person name="Omidvar V."/>
            <person name="Sperschneider J."/>
            <person name="Schwessinger B."/>
            <person name="Raley C."/>
            <person name="Palmer J.M."/>
            <person name="Garnica D."/>
            <person name="Upadhyaya N."/>
            <person name="Rathjen J."/>
            <person name="Taylor J.M."/>
            <person name="Park R.F."/>
            <person name="Dodds P.N."/>
            <person name="Hirsch C.D."/>
            <person name="Kianian S.F."/>
            <person name="Figueroa M."/>
        </authorList>
    </citation>
    <scope>NUCLEOTIDE SEQUENCE [LARGE SCALE GENOMIC DNA]</scope>
    <source>
        <strain evidence="2">12SD80</strain>
    </source>
</reference>
<dbReference type="Proteomes" id="UP000235392">
    <property type="component" value="Unassembled WGS sequence"/>
</dbReference>
<accession>A0A2N5RVT4</accession>
<protein>
    <submittedName>
        <fullName evidence="2">Uncharacterized protein</fullName>
    </submittedName>
</protein>
<feature type="region of interest" description="Disordered" evidence="1">
    <location>
        <begin position="70"/>
        <end position="126"/>
    </location>
</feature>
<proteinExistence type="predicted"/>
<feature type="non-terminal residue" evidence="2">
    <location>
        <position position="1"/>
    </location>
</feature>
<feature type="compositionally biased region" description="Low complexity" evidence="1">
    <location>
        <begin position="115"/>
        <end position="126"/>
    </location>
</feature>
<feature type="compositionally biased region" description="Polar residues" evidence="1">
    <location>
        <begin position="103"/>
        <end position="114"/>
    </location>
</feature>
<evidence type="ECO:0000313" key="2">
    <source>
        <dbReference type="EMBL" id="PLW05108.1"/>
    </source>
</evidence>
<evidence type="ECO:0000256" key="1">
    <source>
        <dbReference type="SAM" id="MobiDB-lite"/>
    </source>
</evidence>
<name>A0A2N5RVT4_9BASI</name>
<gene>
    <name evidence="2" type="ORF">PCASD_24890</name>
</gene>
<organism evidence="2 3">
    <name type="scientific">Puccinia coronata f. sp. avenae</name>
    <dbReference type="NCBI Taxonomy" id="200324"/>
    <lineage>
        <taxon>Eukaryota</taxon>
        <taxon>Fungi</taxon>
        <taxon>Dikarya</taxon>
        <taxon>Basidiomycota</taxon>
        <taxon>Pucciniomycotina</taxon>
        <taxon>Pucciniomycetes</taxon>
        <taxon>Pucciniales</taxon>
        <taxon>Pucciniaceae</taxon>
        <taxon>Puccinia</taxon>
    </lineage>
</organism>